<dbReference type="OMA" id="QCRCIAP"/>
<keyword evidence="4" id="KW-1185">Reference proteome</keyword>
<dbReference type="RefSeq" id="XP_013235831.1">
    <property type="nucleotide sequence ID" value="XM_013380377.1"/>
</dbReference>
<dbReference type="VEuPathDB" id="ToxoDB:ETH2_0823100"/>
<dbReference type="PANTHER" id="PTHR10416:SF0">
    <property type="entry name" value="DNA POLYMERASE DELTA SUBUNIT 2"/>
    <property type="match status" value="1"/>
</dbReference>
<dbReference type="GeneID" id="25252625"/>
<dbReference type="Proteomes" id="UP000030747">
    <property type="component" value="Unassembled WGS sequence"/>
</dbReference>
<organism evidence="3 4">
    <name type="scientific">Eimeria tenella</name>
    <name type="common">Coccidian parasite</name>
    <dbReference type="NCBI Taxonomy" id="5802"/>
    <lineage>
        <taxon>Eukaryota</taxon>
        <taxon>Sar</taxon>
        <taxon>Alveolata</taxon>
        <taxon>Apicomplexa</taxon>
        <taxon>Conoidasida</taxon>
        <taxon>Coccidia</taxon>
        <taxon>Eucoccidiorida</taxon>
        <taxon>Eimeriorina</taxon>
        <taxon>Eimeriidae</taxon>
        <taxon>Eimeria</taxon>
    </lineage>
</organism>
<reference evidence="3" key="1">
    <citation type="submission" date="2013-10" db="EMBL/GenBank/DDBJ databases">
        <title>Genomic analysis of the causative agents of coccidiosis in chickens.</title>
        <authorList>
            <person name="Reid A.J."/>
            <person name="Blake D."/>
            <person name="Billington K."/>
            <person name="Browne H."/>
            <person name="Dunn M."/>
            <person name="Hung S."/>
            <person name="Kawahara F."/>
            <person name="Miranda-Saavedra D."/>
            <person name="Mourier T."/>
            <person name="Nagra H."/>
            <person name="Otto T.D."/>
            <person name="Rawlings N."/>
            <person name="Sanchez A."/>
            <person name="Sanders M."/>
            <person name="Subramaniam C."/>
            <person name="Tay Y."/>
            <person name="Dear P."/>
            <person name="Doerig C."/>
            <person name="Gruber A."/>
            <person name="Parkinson J."/>
            <person name="Shirley M."/>
            <person name="Wan K.L."/>
            <person name="Berriman M."/>
            <person name="Tomley F."/>
            <person name="Pain A."/>
        </authorList>
    </citation>
    <scope>NUCLEOTIDE SEQUENCE [LARGE SCALE GENOMIC DNA]</scope>
    <source>
        <strain evidence="3">Houghton</strain>
    </source>
</reference>
<keyword evidence="2" id="KW-0235">DNA replication</keyword>
<protein>
    <submittedName>
        <fullName evidence="3">Uncharacterized protein</fullName>
    </submittedName>
</protein>
<dbReference type="GO" id="GO:0043625">
    <property type="term" value="C:delta DNA polymerase complex"/>
    <property type="evidence" value="ECO:0007669"/>
    <property type="project" value="TreeGrafter"/>
</dbReference>
<accession>U6L952</accession>
<evidence type="ECO:0000256" key="2">
    <source>
        <dbReference type="ARBA" id="ARBA00022705"/>
    </source>
</evidence>
<reference evidence="3" key="2">
    <citation type="submission" date="2013-10" db="EMBL/GenBank/DDBJ databases">
        <authorList>
            <person name="Aslett M."/>
        </authorList>
    </citation>
    <scope>NUCLEOTIDE SEQUENCE [LARGE SCALE GENOMIC DNA]</scope>
    <source>
        <strain evidence="3">Houghton</strain>
    </source>
</reference>
<dbReference type="InterPro" id="IPR024826">
    <property type="entry name" value="DNA_pol_delta/II_ssu"/>
</dbReference>
<dbReference type="PANTHER" id="PTHR10416">
    <property type="entry name" value="DNA POLYMERASE DELTA SUBUNIT 2"/>
    <property type="match status" value="1"/>
</dbReference>
<comment type="similarity">
    <text evidence="1">Belongs to the DNA polymerase delta/II small subunit family.</text>
</comment>
<dbReference type="GO" id="GO:0006271">
    <property type="term" value="P:DNA strand elongation involved in DNA replication"/>
    <property type="evidence" value="ECO:0007669"/>
    <property type="project" value="TreeGrafter"/>
</dbReference>
<dbReference type="AlphaFoldDB" id="U6L952"/>
<name>U6L952_EIMTE</name>
<evidence type="ECO:0000313" key="3">
    <source>
        <dbReference type="EMBL" id="CDJ45084.1"/>
    </source>
</evidence>
<dbReference type="VEuPathDB" id="ToxoDB:ETH_00017430"/>
<dbReference type="EMBL" id="HG677992">
    <property type="protein sequence ID" value="CDJ45084.1"/>
    <property type="molecule type" value="Genomic_DNA"/>
</dbReference>
<sequence length="140" mass="14911">MDPFVLQIRFIGSSGQPVKDICRQSCLSPIEALELTAQCRCIAPTAPDTLPCYPFVDRDPFCITGSSSYHVYFAGLQKQHEHRQLAAAAAAAANPAATAAAAAVAICIPDFKLRGETVLLSLKTLSSRTLKFSLAKGNGE</sequence>
<dbReference type="Gene3D" id="3.60.21.50">
    <property type="match status" value="1"/>
</dbReference>
<evidence type="ECO:0000256" key="1">
    <source>
        <dbReference type="ARBA" id="ARBA00006035"/>
    </source>
</evidence>
<evidence type="ECO:0000313" key="4">
    <source>
        <dbReference type="Proteomes" id="UP000030747"/>
    </source>
</evidence>
<gene>
    <name evidence="3" type="ORF">ETH_00017430</name>
</gene>
<dbReference type="OrthoDB" id="347947at2759"/>
<proteinExistence type="inferred from homology"/>